<dbReference type="RefSeq" id="WP_080460633.1">
    <property type="nucleotide sequence ID" value="NZ_JXMW01000014.1"/>
</dbReference>
<name>A0A1V6N1C0_METAZ</name>
<dbReference type="PANTHER" id="PTHR10937">
    <property type="entry name" value="GLUCOSAMINE--FRUCTOSE-6-PHOSPHATE AMINOTRANSFERASE, ISOMERIZING"/>
    <property type="match status" value="1"/>
</dbReference>
<evidence type="ECO:0000313" key="3">
    <source>
        <dbReference type="EMBL" id="OQD58489.1"/>
    </source>
</evidence>
<keyword evidence="4" id="KW-1185">Reference proteome</keyword>
<dbReference type="InterPro" id="IPR046348">
    <property type="entry name" value="SIS_dom_sf"/>
</dbReference>
<keyword evidence="3" id="KW-0413">Isomerase</keyword>
<dbReference type="InterPro" id="IPR001347">
    <property type="entry name" value="SIS_dom"/>
</dbReference>
<dbReference type="InterPro" id="IPR035490">
    <property type="entry name" value="GlmS/FrlB_SIS"/>
</dbReference>
<dbReference type="EMBL" id="JXMW01000014">
    <property type="protein sequence ID" value="OQD58489.1"/>
    <property type="molecule type" value="Genomic_DNA"/>
</dbReference>
<dbReference type="GO" id="GO:0006487">
    <property type="term" value="P:protein N-linked glycosylation"/>
    <property type="evidence" value="ECO:0007669"/>
    <property type="project" value="TreeGrafter"/>
</dbReference>
<dbReference type="GO" id="GO:0006002">
    <property type="term" value="P:fructose 6-phosphate metabolic process"/>
    <property type="evidence" value="ECO:0007669"/>
    <property type="project" value="TreeGrafter"/>
</dbReference>
<evidence type="ECO:0000313" key="4">
    <source>
        <dbReference type="Proteomes" id="UP000191661"/>
    </source>
</evidence>
<dbReference type="AlphaFoldDB" id="A0A1V6N1C0"/>
<dbReference type="GO" id="GO:0006047">
    <property type="term" value="P:UDP-N-acetylglucosamine metabolic process"/>
    <property type="evidence" value="ECO:0007669"/>
    <property type="project" value="TreeGrafter"/>
</dbReference>
<protein>
    <submittedName>
        <fullName evidence="3">Putative phosphosugar isomerase</fullName>
    </submittedName>
</protein>
<evidence type="ECO:0000256" key="1">
    <source>
        <dbReference type="ARBA" id="ARBA00022737"/>
    </source>
</evidence>
<dbReference type="GO" id="GO:0004360">
    <property type="term" value="F:glutamine-fructose-6-phosphate transaminase (isomerizing) activity"/>
    <property type="evidence" value="ECO:0007669"/>
    <property type="project" value="TreeGrafter"/>
</dbReference>
<dbReference type="GO" id="GO:0097367">
    <property type="term" value="F:carbohydrate derivative binding"/>
    <property type="evidence" value="ECO:0007669"/>
    <property type="project" value="InterPro"/>
</dbReference>
<gene>
    <name evidence="3" type="ORF">MBBAR_14c00200</name>
</gene>
<dbReference type="GO" id="GO:0016853">
    <property type="term" value="F:isomerase activity"/>
    <property type="evidence" value="ECO:0007669"/>
    <property type="project" value="UniProtKB-KW"/>
</dbReference>
<dbReference type="InterPro" id="IPR035466">
    <property type="entry name" value="GlmS/AgaS_SIS"/>
</dbReference>
<dbReference type="Pfam" id="PF01380">
    <property type="entry name" value="SIS"/>
    <property type="match status" value="1"/>
</dbReference>
<dbReference type="Gene3D" id="3.40.50.10490">
    <property type="entry name" value="Glucose-6-phosphate isomerase like protein, domain 1"/>
    <property type="match status" value="2"/>
</dbReference>
<dbReference type="SUPFAM" id="SSF53697">
    <property type="entry name" value="SIS domain"/>
    <property type="match status" value="1"/>
</dbReference>
<dbReference type="CDD" id="cd05009">
    <property type="entry name" value="SIS_GlmS_GlmD_2"/>
    <property type="match status" value="1"/>
</dbReference>
<dbReference type="OrthoDB" id="372195at2157"/>
<sequence length="335" mass="38210">MKYKMYSELFEQPDSIRKTFETELKNMEKIANKLSKVDRIYLVGCGSSLSTAYTAKDALEMVTNLNIDVFTGYEFYYNKKIDGENSAAIFTSQSGETADTLAALRRANELGLHTIAISNEKDSSMIKEAKYSVVTQCGREEAILGTKTYVTQLSTLYYILFSASDYEKTDELLKELKSIPDLMEKIIEDTEEENKKLAYKLKDEEIFYALGSGPNFGLAYKLAMTMLMEGALKHSCPLYSSEFRHGLIERAEKDVPIIILDSQYPSDEITQKAIDFCEKIGVKTLVYRMQDYSNINNLLSPFILVIPLEWFVFYLAHYNGEDPGSTRHIGKVRYE</sequence>
<comment type="caution">
    <text evidence="3">The sequence shown here is derived from an EMBL/GenBank/DDBJ whole genome shotgun (WGS) entry which is preliminary data.</text>
</comment>
<dbReference type="PROSITE" id="PS51464">
    <property type="entry name" value="SIS"/>
    <property type="match status" value="1"/>
</dbReference>
<dbReference type="PANTHER" id="PTHR10937:SF14">
    <property type="entry name" value="FRUCTOSELYSINE 6-PHOSPHATE DEGLYCASE"/>
    <property type="match status" value="1"/>
</dbReference>
<dbReference type="CDD" id="cd05008">
    <property type="entry name" value="SIS_GlmS_GlmD_1"/>
    <property type="match status" value="1"/>
</dbReference>
<feature type="domain" description="SIS" evidence="2">
    <location>
        <begin position="30"/>
        <end position="169"/>
    </location>
</feature>
<evidence type="ECO:0000259" key="2">
    <source>
        <dbReference type="PROSITE" id="PS51464"/>
    </source>
</evidence>
<organism evidence="3 4">
    <name type="scientific">Methanobrevibacter arboriphilus JCM 13429 = DSM 1125</name>
    <dbReference type="NCBI Taxonomy" id="1300164"/>
    <lineage>
        <taxon>Archaea</taxon>
        <taxon>Methanobacteriati</taxon>
        <taxon>Methanobacteriota</taxon>
        <taxon>Methanomada group</taxon>
        <taxon>Methanobacteria</taxon>
        <taxon>Methanobacteriales</taxon>
        <taxon>Methanobacteriaceae</taxon>
        <taxon>Methanobrevibacter</taxon>
    </lineage>
</organism>
<dbReference type="Proteomes" id="UP000191661">
    <property type="component" value="Unassembled WGS sequence"/>
</dbReference>
<reference evidence="3 4" key="1">
    <citation type="submission" date="2014-12" db="EMBL/GenBank/DDBJ databases">
        <title>Genome sequence of Methanobrevibacter arboriphilicus DH1, DSM1125.</title>
        <authorList>
            <person name="Poehlein A."/>
            <person name="Thauer R.K."/>
            <person name="Seedorf H."/>
            <person name="Daniel R."/>
        </authorList>
    </citation>
    <scope>NUCLEOTIDE SEQUENCE [LARGE SCALE GENOMIC DNA]</scope>
    <source>
        <strain evidence="3 4">DH1</strain>
    </source>
</reference>
<keyword evidence="1" id="KW-0677">Repeat</keyword>
<proteinExistence type="predicted"/>
<accession>A0A1V6N1C0</accession>